<name>A0A1Q9BXG0_SYMMI</name>
<dbReference type="EMBL" id="LSRX01002555">
    <property type="protein sequence ID" value="OLP75352.1"/>
    <property type="molecule type" value="Genomic_DNA"/>
</dbReference>
<protein>
    <submittedName>
        <fullName evidence="1">Uncharacterized protein</fullName>
    </submittedName>
</protein>
<organism evidence="1 2">
    <name type="scientific">Symbiodinium microadriaticum</name>
    <name type="common">Dinoflagellate</name>
    <name type="synonym">Zooxanthella microadriatica</name>
    <dbReference type="NCBI Taxonomy" id="2951"/>
    <lineage>
        <taxon>Eukaryota</taxon>
        <taxon>Sar</taxon>
        <taxon>Alveolata</taxon>
        <taxon>Dinophyceae</taxon>
        <taxon>Suessiales</taxon>
        <taxon>Symbiodiniaceae</taxon>
        <taxon>Symbiodinium</taxon>
    </lineage>
</organism>
<sequence length="81" mass="9680">MKNENQPEHTGQQTYLHVLHYLSLARNRNKLNHQNQLQITEDKYLHCLDLQLGLAGQHVPVEERVQLGQHFEKTQIELRWE</sequence>
<evidence type="ECO:0000313" key="1">
    <source>
        <dbReference type="EMBL" id="OLP75352.1"/>
    </source>
</evidence>
<dbReference type="Proteomes" id="UP000186817">
    <property type="component" value="Unassembled WGS sequence"/>
</dbReference>
<dbReference type="OrthoDB" id="10279852at2759"/>
<comment type="caution">
    <text evidence="1">The sequence shown here is derived from an EMBL/GenBank/DDBJ whole genome shotgun (WGS) entry which is preliminary data.</text>
</comment>
<evidence type="ECO:0000313" key="2">
    <source>
        <dbReference type="Proteomes" id="UP000186817"/>
    </source>
</evidence>
<proteinExistence type="predicted"/>
<keyword evidence="2" id="KW-1185">Reference proteome</keyword>
<dbReference type="AlphaFoldDB" id="A0A1Q9BXG0"/>
<accession>A0A1Q9BXG0</accession>
<gene>
    <name evidence="1" type="ORF">AK812_SmicGene44867</name>
</gene>
<reference evidence="1 2" key="1">
    <citation type="submission" date="2016-02" db="EMBL/GenBank/DDBJ databases">
        <title>Genome analysis of coral dinoflagellate symbionts highlights evolutionary adaptations to a symbiotic lifestyle.</title>
        <authorList>
            <person name="Aranda M."/>
            <person name="Li Y."/>
            <person name="Liew Y.J."/>
            <person name="Baumgarten S."/>
            <person name="Simakov O."/>
            <person name="Wilson M."/>
            <person name="Piel J."/>
            <person name="Ashoor H."/>
            <person name="Bougouffa S."/>
            <person name="Bajic V.B."/>
            <person name="Ryu T."/>
            <person name="Ravasi T."/>
            <person name="Bayer T."/>
            <person name="Micklem G."/>
            <person name="Kim H."/>
            <person name="Bhak J."/>
            <person name="Lajeunesse T.C."/>
            <person name="Voolstra C.R."/>
        </authorList>
    </citation>
    <scope>NUCLEOTIDE SEQUENCE [LARGE SCALE GENOMIC DNA]</scope>
    <source>
        <strain evidence="1 2">CCMP2467</strain>
    </source>
</reference>